<dbReference type="GO" id="GO:0006633">
    <property type="term" value="P:fatty acid biosynthetic process"/>
    <property type="evidence" value="ECO:0007669"/>
    <property type="project" value="InterPro"/>
</dbReference>
<dbReference type="SUPFAM" id="SSF53901">
    <property type="entry name" value="Thiolase-like"/>
    <property type="match status" value="1"/>
</dbReference>
<keyword evidence="9" id="KW-0511">Multifunctional enzyme</keyword>
<reference evidence="14 15" key="1">
    <citation type="submission" date="2020-08" db="EMBL/GenBank/DDBJ databases">
        <title>Sequencing the genomes of 1000 actinobacteria strains.</title>
        <authorList>
            <person name="Klenk H.-P."/>
        </authorList>
    </citation>
    <scope>NUCLEOTIDE SEQUENCE [LARGE SCALE GENOMIC DNA]</scope>
    <source>
        <strain evidence="14 15">DSM 41654</strain>
    </source>
</reference>
<comment type="caution">
    <text evidence="14">The sequence shown here is derived from an EMBL/GenBank/DDBJ whole genome shotgun (WGS) entry which is preliminary data.</text>
</comment>
<dbReference type="GO" id="GO:0004315">
    <property type="term" value="F:3-oxoacyl-[acyl-carrier-protein] synthase activity"/>
    <property type="evidence" value="ECO:0007669"/>
    <property type="project" value="InterPro"/>
</dbReference>
<dbReference type="InterPro" id="IPR001227">
    <property type="entry name" value="Ac_transferase_dom_sf"/>
</dbReference>
<evidence type="ECO:0000256" key="5">
    <source>
        <dbReference type="ARBA" id="ARBA00022679"/>
    </source>
</evidence>
<feature type="domain" description="Carrier" evidence="12">
    <location>
        <begin position="1298"/>
        <end position="1373"/>
    </location>
</feature>
<dbReference type="InterPro" id="IPR029063">
    <property type="entry name" value="SAM-dependent_MTases_sf"/>
</dbReference>
<dbReference type="SUPFAM" id="SSF53474">
    <property type="entry name" value="alpha/beta-Hydrolases"/>
    <property type="match status" value="1"/>
</dbReference>
<keyword evidence="5 14" id="KW-0808">Transferase</keyword>
<evidence type="ECO:0000256" key="10">
    <source>
        <dbReference type="ARBA" id="ARBA00023315"/>
    </source>
</evidence>
<dbReference type="Gene3D" id="3.40.47.10">
    <property type="match status" value="1"/>
</dbReference>
<keyword evidence="10" id="KW-0012">Acyltransferase</keyword>
<dbReference type="InterPro" id="IPR016039">
    <property type="entry name" value="Thiolase-like"/>
</dbReference>
<sequence>MDAAEDLGIAVVGLAGRWADAKDIAEFWQNVLAGHESAKPIPDEALLAAGGSRADLDDPGMVRMASVIDGIELFDANFFGYSPAEAKLLDPQQRLFLETCQHALEHAGYDPARFDGEVGVYGGSSQSEYFLSHVHPRYANEPGSLAMLAAKSANMIDAFATRVSFELNLTGPSLSVQTACSTSLVAVHLACQDLLNYRCDMALAGGAALNPSAHRGYRYVEHGVLSPDGRTRAFDAEARGTIRGDGVAAVVLRRLEDALADGDRIWAVIKGSAINNDGRRKPGFTTPSPDGQMAAVLGAHLAAEVRADTISYVEAHGTGTPVGDPIEVDALTRAFRESTDRTGFCSLGSVKPNVGHTDAAAGVTGLIKAILAVQHRTLPPTVGFRRPSPSIDFDSTPFRVHGEAMAWEPPQGGPLRAGVSSFGVGGTNAHVIIEEPPRQEAAPEDQSPAHLLRISARTPAQLATACSNLAAHLDTHPDLGLGDVAHTLDVGRRRFAYRRAVAARTVAQASELLRTAAGDPAVPASDGHRVAFLLPGGGAQYSTMGAELYRTQPVFRAEIDRASAALRPVLGYELTDELYGGLEPAEPAILASVVAVEYALARLLASHGVTPSALLGHSLGEYTAACLARVMSFEDALFLVNARDRLSHRIGGATVGVWLSKEELLPHLEGTEVDLATVNSRVSCTVSGSEVAVAGLERRLDAAGVTYTRIRLRAAPHSRHLDAVLPEFSKIVGRVTLNAPDIPFISNVTGTWITPEQATDPAYWVRHMRSTVQFADGLAELARSGNTSFAEVGPGRGLARHAQAHLGAQAHVVPMMRHAKDTRSDVTTLLDGLGQLWTAGAAVERPSDADRRRVPLPGYPFERTRHWIERVTPQNVVAGIAQETPVPFELDAEAGQIRAAESRWRDELPVDALPGEAVALIDRFCMLQGALYLQRAGVDTRAGREYELEEVHRLLGTTDRSRTFVAALLHMFVEDGLLRIRDGRLRFLGDPGGEDALEEVRATVRERFPDFARELELIDLCAGRYEPVVTGGESGAEALLADGRNDMTGAVLEKWVAAGDVAAYRALLVEQVARLARKIPSRKVRILEIGGGQGGVTWPLADALAGAADLEYRFTDVSGDFVLDARRRAEEEKRAGMSFDVLDISREPAEQGFPHGQWDIIVAFDVLHATADLRATLSHVNSLLAPGGALFLLEASSEPRIALLTSGLFKGWWHFDDDLREHSPLIGPESWREALTTAGFTSVASYPGAVEEEAYIGHALIVGSRRAHGDTGGTDQPAQPTASPTLNKRPALDNPYVAPRTELERDLVPHWQEVLGVEGISVEDNFFDLGGDSLLALQLVSRIRAATGRTFSVASVIEHPTVAALAAHSTADHGASTGGALGTVLKLRSGGSSTPLFCIHPAGGISWPYAKLLPAIDERFPVYGIQSRGLTDPGAMPRTIEDMAANYVTEIRAIQPSGPYALVGWSLGGLVAHAAAGQLERAGEKVGLLATLDAFPLTAHDVLRLPDAAEVDAFLMQVLLTDAGITAETDGPAPDLATVLGRLRGSDSVLSGVEEESLRRIADVMLHNTRILFDYTPGSISGDLLAFTATKSHDTSAPAPVTRWKPYVGGSVENRDLPCDHYSVLRGEALDIVGAELGVRLERLV</sequence>
<dbReference type="Gene3D" id="3.40.366.10">
    <property type="entry name" value="Malonyl-Coenzyme A Acyl Carrier Protein, domain 2"/>
    <property type="match status" value="1"/>
</dbReference>
<dbReference type="InterPro" id="IPR014031">
    <property type="entry name" value="Ketoacyl_synth_C"/>
</dbReference>
<dbReference type="InterPro" id="IPR036736">
    <property type="entry name" value="ACP-like_sf"/>
</dbReference>
<dbReference type="PROSITE" id="PS52004">
    <property type="entry name" value="KS3_2"/>
    <property type="match status" value="1"/>
</dbReference>
<evidence type="ECO:0000259" key="13">
    <source>
        <dbReference type="PROSITE" id="PS52004"/>
    </source>
</evidence>
<dbReference type="SMART" id="SM00823">
    <property type="entry name" value="PKS_PP"/>
    <property type="match status" value="1"/>
</dbReference>
<dbReference type="GO" id="GO:0071770">
    <property type="term" value="P:DIM/DIP cell wall layer assembly"/>
    <property type="evidence" value="ECO:0007669"/>
    <property type="project" value="TreeGrafter"/>
</dbReference>
<dbReference type="GO" id="GO:0005737">
    <property type="term" value="C:cytoplasm"/>
    <property type="evidence" value="ECO:0007669"/>
    <property type="project" value="TreeGrafter"/>
</dbReference>
<accession>A0A7W7VZX8</accession>
<dbReference type="Pfam" id="PF00550">
    <property type="entry name" value="PP-binding"/>
    <property type="match status" value="1"/>
</dbReference>
<dbReference type="Pfam" id="PF02801">
    <property type="entry name" value="Ketoacyl-synt_C"/>
    <property type="match status" value="1"/>
</dbReference>
<keyword evidence="8" id="KW-0045">Antibiotic biosynthesis</keyword>
<comment type="cofactor">
    <cofactor evidence="1">
        <name>pantetheine 4'-phosphate</name>
        <dbReference type="ChEBI" id="CHEBI:47942"/>
    </cofactor>
</comment>
<dbReference type="Gene3D" id="3.30.70.250">
    <property type="entry name" value="Malonyl-CoA ACP transacylase, ACP-binding"/>
    <property type="match status" value="1"/>
</dbReference>
<dbReference type="InterPro" id="IPR001031">
    <property type="entry name" value="Thioesterase"/>
</dbReference>
<organism evidence="14 15">
    <name type="scientific">Kitasatospora kifunensis</name>
    <name type="common">Streptomyces kifunensis</name>
    <dbReference type="NCBI Taxonomy" id="58351"/>
    <lineage>
        <taxon>Bacteria</taxon>
        <taxon>Bacillati</taxon>
        <taxon>Actinomycetota</taxon>
        <taxon>Actinomycetes</taxon>
        <taxon>Kitasatosporales</taxon>
        <taxon>Streptomycetaceae</taxon>
        <taxon>Kitasatospora</taxon>
    </lineage>
</organism>
<dbReference type="InterPro" id="IPR014030">
    <property type="entry name" value="Ketoacyl_synth_N"/>
</dbReference>
<dbReference type="Gene3D" id="3.40.50.150">
    <property type="entry name" value="Vaccinia Virus protein VP39"/>
    <property type="match status" value="1"/>
</dbReference>
<dbReference type="GO" id="GO:0017000">
    <property type="term" value="P:antibiotic biosynthetic process"/>
    <property type="evidence" value="ECO:0007669"/>
    <property type="project" value="UniProtKB-KW"/>
</dbReference>
<evidence type="ECO:0000256" key="6">
    <source>
        <dbReference type="ARBA" id="ARBA00022832"/>
    </source>
</evidence>
<proteinExistence type="inferred from homology"/>
<keyword evidence="6" id="KW-0276">Fatty acid metabolism</keyword>
<dbReference type="InterPro" id="IPR020802">
    <property type="entry name" value="TesA-like"/>
</dbReference>
<dbReference type="PROSITE" id="PS50075">
    <property type="entry name" value="CARRIER"/>
    <property type="match status" value="1"/>
</dbReference>
<dbReference type="InterPro" id="IPR014043">
    <property type="entry name" value="Acyl_transferase_dom"/>
</dbReference>
<dbReference type="Pfam" id="PF08242">
    <property type="entry name" value="Methyltransf_12"/>
    <property type="match status" value="1"/>
</dbReference>
<dbReference type="InterPro" id="IPR018201">
    <property type="entry name" value="Ketoacyl_synth_AS"/>
</dbReference>
<dbReference type="InterPro" id="IPR050091">
    <property type="entry name" value="PKS_NRPS_Biosynth_Enz"/>
</dbReference>
<dbReference type="Pfam" id="PF00975">
    <property type="entry name" value="Thioesterase"/>
    <property type="match status" value="1"/>
</dbReference>
<evidence type="ECO:0000259" key="12">
    <source>
        <dbReference type="PROSITE" id="PS50075"/>
    </source>
</evidence>
<dbReference type="SUPFAM" id="SSF52151">
    <property type="entry name" value="FabD/lysophospholipase-like"/>
    <property type="match status" value="1"/>
</dbReference>
<dbReference type="SUPFAM" id="SSF53335">
    <property type="entry name" value="S-adenosyl-L-methionine-dependent methyltransferases"/>
    <property type="match status" value="1"/>
</dbReference>
<dbReference type="PROSITE" id="PS00606">
    <property type="entry name" value="KS3_1"/>
    <property type="match status" value="1"/>
</dbReference>
<dbReference type="PROSITE" id="PS00012">
    <property type="entry name" value="PHOSPHOPANTETHEINE"/>
    <property type="match status" value="1"/>
</dbReference>
<dbReference type="SUPFAM" id="SSF47336">
    <property type="entry name" value="ACP-like"/>
    <property type="match status" value="1"/>
</dbReference>
<dbReference type="SMART" id="SM00824">
    <property type="entry name" value="PKS_TE"/>
    <property type="match status" value="1"/>
</dbReference>
<dbReference type="SMART" id="SM00827">
    <property type="entry name" value="PKS_AT"/>
    <property type="match status" value="1"/>
</dbReference>
<evidence type="ECO:0000313" key="15">
    <source>
        <dbReference type="Proteomes" id="UP000540506"/>
    </source>
</evidence>
<dbReference type="Proteomes" id="UP000540506">
    <property type="component" value="Unassembled WGS sequence"/>
</dbReference>
<dbReference type="GO" id="GO:0031177">
    <property type="term" value="F:phosphopantetheine binding"/>
    <property type="evidence" value="ECO:0007669"/>
    <property type="project" value="InterPro"/>
</dbReference>
<dbReference type="InterPro" id="IPR006162">
    <property type="entry name" value="Ppantetheine_attach_site"/>
</dbReference>
<dbReference type="PANTHER" id="PTHR43775">
    <property type="entry name" value="FATTY ACID SYNTHASE"/>
    <property type="match status" value="1"/>
</dbReference>
<dbReference type="CDD" id="cd02440">
    <property type="entry name" value="AdoMet_MTases"/>
    <property type="match status" value="1"/>
</dbReference>
<comment type="similarity">
    <text evidence="2">Belongs to the ATP-dependent AMP-binding enzyme family.</text>
</comment>
<evidence type="ECO:0000256" key="7">
    <source>
        <dbReference type="ARBA" id="ARBA00023098"/>
    </source>
</evidence>
<evidence type="ECO:0000313" key="14">
    <source>
        <dbReference type="EMBL" id="MBB4928199.1"/>
    </source>
</evidence>
<dbReference type="Gene3D" id="3.30.70.3290">
    <property type="match status" value="1"/>
</dbReference>
<evidence type="ECO:0000256" key="8">
    <source>
        <dbReference type="ARBA" id="ARBA00023194"/>
    </source>
</evidence>
<dbReference type="FunFam" id="1.10.1200.10:FF:000016">
    <property type="entry name" value="Non-ribosomal peptide synthase"/>
    <property type="match status" value="1"/>
</dbReference>
<dbReference type="RefSeq" id="WP_184945174.1">
    <property type="nucleotide sequence ID" value="NZ_JACHJV010000002.1"/>
</dbReference>
<keyword evidence="14" id="KW-0489">Methyltransferase</keyword>
<dbReference type="GO" id="GO:0044550">
    <property type="term" value="P:secondary metabolite biosynthetic process"/>
    <property type="evidence" value="ECO:0007669"/>
    <property type="project" value="UniProtKB-ARBA"/>
</dbReference>
<dbReference type="InterPro" id="IPR020806">
    <property type="entry name" value="PKS_PP-bd"/>
</dbReference>
<keyword evidence="4" id="KW-0597">Phosphoprotein</keyword>
<evidence type="ECO:0000256" key="2">
    <source>
        <dbReference type="ARBA" id="ARBA00006432"/>
    </source>
</evidence>
<dbReference type="InterPro" id="IPR013217">
    <property type="entry name" value="Methyltransf_12"/>
</dbReference>
<evidence type="ECO:0000256" key="1">
    <source>
        <dbReference type="ARBA" id="ARBA00001957"/>
    </source>
</evidence>
<keyword evidence="3" id="KW-0596">Phosphopantetheine</keyword>
<gene>
    <name evidence="14" type="ORF">FHR34_007294</name>
</gene>
<evidence type="ECO:0000256" key="11">
    <source>
        <dbReference type="SAM" id="MobiDB-lite"/>
    </source>
</evidence>
<keyword evidence="15" id="KW-1185">Reference proteome</keyword>
<dbReference type="GO" id="GO:0005886">
    <property type="term" value="C:plasma membrane"/>
    <property type="evidence" value="ECO:0007669"/>
    <property type="project" value="TreeGrafter"/>
</dbReference>
<dbReference type="Gene3D" id="3.40.50.1820">
    <property type="entry name" value="alpha/beta hydrolase"/>
    <property type="match status" value="1"/>
</dbReference>
<dbReference type="EMBL" id="JACHJV010000002">
    <property type="protein sequence ID" value="MBB4928199.1"/>
    <property type="molecule type" value="Genomic_DNA"/>
</dbReference>
<dbReference type="SMART" id="SM00825">
    <property type="entry name" value="PKS_KS"/>
    <property type="match status" value="1"/>
</dbReference>
<dbReference type="Pfam" id="PF22621">
    <property type="entry name" value="CurL-like_PKS_C"/>
    <property type="match status" value="1"/>
</dbReference>
<evidence type="ECO:0000256" key="3">
    <source>
        <dbReference type="ARBA" id="ARBA00022450"/>
    </source>
</evidence>
<protein>
    <submittedName>
        <fullName evidence="14">Acyl transferase domain-containing protein/thioesterase domain-containing protein/SAM-dependent methyltransferase/aryl carrier-like protein</fullName>
    </submittedName>
</protein>
<dbReference type="GO" id="GO:0004312">
    <property type="term" value="F:fatty acid synthase activity"/>
    <property type="evidence" value="ECO:0007669"/>
    <property type="project" value="TreeGrafter"/>
</dbReference>
<evidence type="ECO:0000256" key="9">
    <source>
        <dbReference type="ARBA" id="ARBA00023268"/>
    </source>
</evidence>
<dbReference type="Pfam" id="PF00698">
    <property type="entry name" value="Acyl_transf_1"/>
    <property type="match status" value="1"/>
</dbReference>
<feature type="region of interest" description="Disordered" evidence="11">
    <location>
        <begin position="1266"/>
        <end position="1293"/>
    </location>
</feature>
<name>A0A7W7VZX8_KITKI</name>
<dbReference type="InterPro" id="IPR016035">
    <property type="entry name" value="Acyl_Trfase/lysoPLipase"/>
</dbReference>
<dbReference type="PANTHER" id="PTHR43775:SF37">
    <property type="entry name" value="SI:DKEY-61P9.11"/>
    <property type="match status" value="1"/>
</dbReference>
<dbReference type="Pfam" id="PF00109">
    <property type="entry name" value="ketoacyl-synt"/>
    <property type="match status" value="1"/>
</dbReference>
<feature type="compositionally biased region" description="Polar residues" evidence="11">
    <location>
        <begin position="1273"/>
        <end position="1286"/>
    </location>
</feature>
<dbReference type="InterPro" id="IPR009081">
    <property type="entry name" value="PP-bd_ACP"/>
</dbReference>
<dbReference type="CDD" id="cd00833">
    <property type="entry name" value="PKS"/>
    <property type="match status" value="1"/>
</dbReference>
<keyword evidence="7" id="KW-0443">Lipid metabolism</keyword>
<dbReference type="InterPro" id="IPR020841">
    <property type="entry name" value="PKS_Beta-ketoAc_synthase_dom"/>
</dbReference>
<dbReference type="InterPro" id="IPR029058">
    <property type="entry name" value="AB_hydrolase_fold"/>
</dbReference>
<evidence type="ECO:0000256" key="4">
    <source>
        <dbReference type="ARBA" id="ARBA00022553"/>
    </source>
</evidence>
<dbReference type="GO" id="GO:0032259">
    <property type="term" value="P:methylation"/>
    <property type="evidence" value="ECO:0007669"/>
    <property type="project" value="UniProtKB-KW"/>
</dbReference>
<dbReference type="GO" id="GO:0008168">
    <property type="term" value="F:methyltransferase activity"/>
    <property type="evidence" value="ECO:0007669"/>
    <property type="project" value="UniProtKB-KW"/>
</dbReference>
<feature type="domain" description="Ketosynthase family 3 (KS3)" evidence="13">
    <location>
        <begin position="6"/>
        <end position="435"/>
    </location>
</feature>
<dbReference type="FunFam" id="3.40.47.10:FF:000042">
    <property type="entry name" value="Polyketide synthase Pks13"/>
    <property type="match status" value="1"/>
</dbReference>